<comment type="catalytic activity">
    <reaction evidence="6 7">
        <text>D-glyceraldehyde 3-phosphate = dihydroxyacetone phosphate</text>
        <dbReference type="Rhea" id="RHEA:18585"/>
        <dbReference type="ChEBI" id="CHEBI:57642"/>
        <dbReference type="ChEBI" id="CHEBI:59776"/>
        <dbReference type="EC" id="5.3.1.1"/>
    </reaction>
</comment>
<comment type="pathway">
    <text evidence="6 7">Carbohydrate biosynthesis; gluconeogenesis.</text>
</comment>
<dbReference type="PROSITE" id="PS00171">
    <property type="entry name" value="TIM_1"/>
    <property type="match status" value="1"/>
</dbReference>
<evidence type="ECO:0000256" key="7">
    <source>
        <dbReference type="RuleBase" id="RU363013"/>
    </source>
</evidence>
<comment type="function">
    <text evidence="6">Involved in the gluconeogenesis. Catalyzes stereospecifically the conversion of dihydroxyacetone phosphate (DHAP) to D-glyceraldehyde-3-phosphate (G3P).</text>
</comment>
<evidence type="ECO:0000256" key="1">
    <source>
        <dbReference type="ARBA" id="ARBA00007422"/>
    </source>
</evidence>
<dbReference type="HAMAP" id="MF_00147_B">
    <property type="entry name" value="TIM_B"/>
    <property type="match status" value="1"/>
</dbReference>
<evidence type="ECO:0000256" key="4">
    <source>
        <dbReference type="ARBA" id="ARBA00023152"/>
    </source>
</evidence>
<sequence>MAAQARRKLIAGNWKMNKTIPEGLALVRELKGLVASIPGDRVEIAVAPPFVSLHAVAKELEGSSLKLAAQNCHWEASGAYTGEVSAQMLKDVGCAYVIVGHSERRQYFGETDETVNKRTRAVLGAGMKPIICVGETLAEREANRTLEVVERQVAGALKGFTAAEAAGFVLAYEPVWAIGTGRTATSAQAQEVHRAIREQLGRLYDRGTAEQVLIQYGGSVKPDNAAELLGQADVDGALVGGASLKAGDFAAIVKGGV</sequence>
<organism evidence="8 9">
    <name type="scientific">Archangium minus</name>
    <dbReference type="NCBI Taxonomy" id="83450"/>
    <lineage>
        <taxon>Bacteria</taxon>
        <taxon>Pseudomonadati</taxon>
        <taxon>Myxococcota</taxon>
        <taxon>Myxococcia</taxon>
        <taxon>Myxococcales</taxon>
        <taxon>Cystobacterineae</taxon>
        <taxon>Archangiaceae</taxon>
        <taxon>Archangium</taxon>
    </lineage>
</organism>
<evidence type="ECO:0000313" key="9">
    <source>
        <dbReference type="Proteomes" id="UP001611383"/>
    </source>
</evidence>
<feature type="active site" description="Proton acceptor" evidence="6">
    <location>
        <position position="173"/>
    </location>
</feature>
<reference evidence="8 9" key="1">
    <citation type="submission" date="2019-08" db="EMBL/GenBank/DDBJ databases">
        <title>Archangium and Cystobacter genomes.</title>
        <authorList>
            <person name="Chen I.-C.K."/>
            <person name="Wielgoss S."/>
        </authorList>
    </citation>
    <scope>NUCLEOTIDE SEQUENCE [LARGE SCALE GENOMIC DNA]</scope>
    <source>
        <strain evidence="8 9">Cbm 6</strain>
    </source>
</reference>
<comment type="subunit">
    <text evidence="6 7">Homodimer.</text>
</comment>
<keyword evidence="4 6" id="KW-0324">Glycolysis</keyword>
<dbReference type="EMBL" id="CP043494">
    <property type="protein sequence ID" value="WNG48868.1"/>
    <property type="molecule type" value="Genomic_DNA"/>
</dbReference>
<evidence type="ECO:0000313" key="8">
    <source>
        <dbReference type="EMBL" id="WNG48868.1"/>
    </source>
</evidence>
<dbReference type="PANTHER" id="PTHR21139:SF42">
    <property type="entry name" value="TRIOSEPHOSPHATE ISOMERASE"/>
    <property type="match status" value="1"/>
</dbReference>
<keyword evidence="2 6" id="KW-0312">Gluconeogenesis</keyword>
<dbReference type="InterPro" id="IPR035990">
    <property type="entry name" value="TIM_sf"/>
</dbReference>
<gene>
    <name evidence="6" type="primary">tpiA</name>
    <name evidence="8" type="ORF">F0U60_35720</name>
</gene>
<dbReference type="RefSeq" id="WP_395806534.1">
    <property type="nucleotide sequence ID" value="NZ_CP043494.1"/>
</dbReference>
<keyword evidence="5 6" id="KW-0413">Isomerase</keyword>
<evidence type="ECO:0000256" key="3">
    <source>
        <dbReference type="ARBA" id="ARBA00022490"/>
    </source>
</evidence>
<feature type="binding site" evidence="6">
    <location>
        <begin position="13"/>
        <end position="15"/>
    </location>
    <ligand>
        <name>substrate</name>
    </ligand>
</feature>
<dbReference type="InterPro" id="IPR022896">
    <property type="entry name" value="TrioseP_Isoase_bac/euk"/>
</dbReference>
<dbReference type="NCBIfam" id="TIGR00419">
    <property type="entry name" value="tim"/>
    <property type="match status" value="1"/>
</dbReference>
<name>A0ABY9X0E6_9BACT</name>
<feature type="active site" description="Electrophile" evidence="6">
    <location>
        <position position="101"/>
    </location>
</feature>
<dbReference type="CDD" id="cd00311">
    <property type="entry name" value="TIM"/>
    <property type="match status" value="1"/>
</dbReference>
<feature type="binding site" evidence="6">
    <location>
        <begin position="240"/>
        <end position="241"/>
    </location>
    <ligand>
        <name>substrate</name>
    </ligand>
</feature>
<comment type="pathway">
    <text evidence="6 7">Carbohydrate degradation; glycolysis; D-glyceraldehyde 3-phosphate from glycerone phosphate: step 1/1.</text>
</comment>
<protein>
    <recommendedName>
        <fullName evidence="6 7">Triosephosphate isomerase</fullName>
        <shortName evidence="6">TIM</shortName>
        <shortName evidence="6">TPI</shortName>
        <ecNumber evidence="6 7">5.3.1.1</ecNumber>
    </recommendedName>
    <alternativeName>
        <fullName evidence="6">Triose-phosphate isomerase</fullName>
    </alternativeName>
</protein>
<proteinExistence type="inferred from homology"/>
<evidence type="ECO:0000256" key="2">
    <source>
        <dbReference type="ARBA" id="ARBA00022432"/>
    </source>
</evidence>
<keyword evidence="3 6" id="KW-0963">Cytoplasm</keyword>
<evidence type="ECO:0000256" key="6">
    <source>
        <dbReference type="HAMAP-Rule" id="MF_00147"/>
    </source>
</evidence>
<dbReference type="InterPro" id="IPR020861">
    <property type="entry name" value="Triosephosphate_isomerase_AS"/>
</dbReference>
<dbReference type="InterPro" id="IPR000652">
    <property type="entry name" value="Triosephosphate_isomerase"/>
</dbReference>
<dbReference type="PROSITE" id="PS51440">
    <property type="entry name" value="TIM_2"/>
    <property type="match status" value="1"/>
</dbReference>
<comment type="similarity">
    <text evidence="1 6 7">Belongs to the triosephosphate isomerase family.</text>
</comment>
<dbReference type="PANTHER" id="PTHR21139">
    <property type="entry name" value="TRIOSEPHOSPHATE ISOMERASE"/>
    <property type="match status" value="1"/>
</dbReference>
<dbReference type="InterPro" id="IPR013785">
    <property type="entry name" value="Aldolase_TIM"/>
</dbReference>
<dbReference type="GO" id="GO:0004807">
    <property type="term" value="F:triose-phosphate isomerase activity"/>
    <property type="evidence" value="ECO:0007669"/>
    <property type="project" value="UniProtKB-EC"/>
</dbReference>
<dbReference type="Proteomes" id="UP001611383">
    <property type="component" value="Chromosome"/>
</dbReference>
<accession>A0ABY9X0E6</accession>
<evidence type="ECO:0000256" key="5">
    <source>
        <dbReference type="ARBA" id="ARBA00023235"/>
    </source>
</evidence>
<feature type="binding site" evidence="6">
    <location>
        <position position="219"/>
    </location>
    <ligand>
        <name>substrate</name>
    </ligand>
</feature>
<dbReference type="SUPFAM" id="SSF51351">
    <property type="entry name" value="Triosephosphate isomerase (TIM)"/>
    <property type="match status" value="1"/>
</dbReference>
<dbReference type="Gene3D" id="3.20.20.70">
    <property type="entry name" value="Aldolase class I"/>
    <property type="match status" value="1"/>
</dbReference>
<feature type="binding site" evidence="6">
    <location>
        <position position="179"/>
    </location>
    <ligand>
        <name>substrate</name>
    </ligand>
</feature>
<keyword evidence="9" id="KW-1185">Reference proteome</keyword>
<comment type="subcellular location">
    <subcellularLocation>
        <location evidence="6 7">Cytoplasm</location>
    </subcellularLocation>
</comment>
<dbReference type="EC" id="5.3.1.1" evidence="6 7"/>
<dbReference type="Pfam" id="PF00121">
    <property type="entry name" value="TIM"/>
    <property type="match status" value="1"/>
</dbReference>